<reference evidence="2" key="1">
    <citation type="submission" date="2019-06" db="EMBL/GenBank/DDBJ databases">
        <authorList>
            <person name="Fu A."/>
            <person name="Liu R."/>
            <person name="Liu T."/>
        </authorList>
    </citation>
    <scope>NUCLEOTIDE SEQUENCE</scope>
    <source>
        <strain evidence="2">ATCC 21840</strain>
    </source>
</reference>
<evidence type="ECO:0000259" key="1">
    <source>
        <dbReference type="Pfam" id="PF01370"/>
    </source>
</evidence>
<dbReference type="AlphaFoldDB" id="A0A5B8RK28"/>
<accession>A0A5B8RK28</accession>
<name>A0A5B8RK28_STRHY</name>
<dbReference type="SUPFAM" id="SSF51735">
    <property type="entry name" value="NAD(P)-binding Rossmann-fold domains"/>
    <property type="match status" value="1"/>
</dbReference>
<dbReference type="PANTHER" id="PTHR43245">
    <property type="entry name" value="BIFUNCTIONAL POLYMYXIN RESISTANCE PROTEIN ARNA"/>
    <property type="match status" value="1"/>
</dbReference>
<proteinExistence type="predicted"/>
<dbReference type="InterPro" id="IPR001509">
    <property type="entry name" value="Epimerase_deHydtase"/>
</dbReference>
<dbReference type="Gene3D" id="3.40.50.720">
    <property type="entry name" value="NAD(P)-binding Rossmann-like Domain"/>
    <property type="match status" value="1"/>
</dbReference>
<evidence type="ECO:0000313" key="2">
    <source>
        <dbReference type="EMBL" id="QEA08894.1"/>
    </source>
</evidence>
<dbReference type="InterPro" id="IPR050177">
    <property type="entry name" value="Lipid_A_modif_metabolic_enz"/>
</dbReference>
<sequence length="332" mass="34188">MTTPVLVLGGSGYLGRHICSAFGAAGARVVRVSRSGVDGGVDGDGCRSVRLDLTEAEPAELARLCADTRARVLVNASGAVWGGGERRMAEANTELVGRLAGAVAGLPDRPRLIHLGSAYEYGPADPGTSIGEDWPTAPTTVYGRTKLRGSQAVLRAAAELGVDGIVLRVGVACGPGAPGNSLAGVVAAHLAAGRDELRLAPLHDHRDLVDVRDVADAVVAAALAPSHAVAGRVVNIGSGRAVPVRALVDLMISLSGLPVRVVEDPALHRTRSDAAWQRLDIGRARRLLGWSPRRALRESVRDLLAAAGVPPPATVRAATACGPPNSHGKDSR</sequence>
<protein>
    <submittedName>
        <fullName evidence="2">JenG4</fullName>
    </submittedName>
</protein>
<dbReference type="Pfam" id="PF01370">
    <property type="entry name" value="Epimerase"/>
    <property type="match status" value="1"/>
</dbReference>
<dbReference type="EMBL" id="MN071207">
    <property type="protein sequence ID" value="QEA08894.1"/>
    <property type="molecule type" value="Genomic_DNA"/>
</dbReference>
<dbReference type="InterPro" id="IPR036291">
    <property type="entry name" value="NAD(P)-bd_dom_sf"/>
</dbReference>
<feature type="domain" description="NAD-dependent epimerase/dehydratase" evidence="1">
    <location>
        <begin position="5"/>
        <end position="237"/>
    </location>
</feature>
<organism evidence="2">
    <name type="scientific">Streptomyces hygroscopicus</name>
    <dbReference type="NCBI Taxonomy" id="1912"/>
    <lineage>
        <taxon>Bacteria</taxon>
        <taxon>Bacillati</taxon>
        <taxon>Actinomycetota</taxon>
        <taxon>Actinomycetes</taxon>
        <taxon>Kitasatosporales</taxon>
        <taxon>Streptomycetaceae</taxon>
        <taxon>Streptomyces</taxon>
        <taxon>Streptomyces violaceusniger group</taxon>
    </lineage>
</organism>
<gene>
    <name evidence="2" type="primary">jenG4</name>
</gene>